<keyword evidence="1" id="KW-0812">Transmembrane</keyword>
<sequence length="315" mass="32636">MPDRAPRVCHRRSVVRTRLSVVWSKAVTVRLRPRACARRVRGVVVVTGVLLVGAAALGALPMQSDVRLAAEGESASPFTVELTAIDGAPPFDPGDGPGLDTGPSNGIVREGDPVTYVVDIGVRGNPLSDVVVQLPVPRGFVLPSVPDYCGDGSGVDEFGLHCLIGNLEADRYFTRTATMTAGKREDADGLSIAALVTADRGAARVRSDDVTVRVATTPGVCDPQGNSVGGRRDQGTAVSADGRISGLVTSGISEAVVVNGVDQCGHAIARTVKPFEGRFSFVGLLPGTYRVTVDGRAPVDVVLEPGAMAVGGLTF</sequence>
<keyword evidence="1" id="KW-0472">Membrane</keyword>
<evidence type="ECO:0000313" key="2">
    <source>
        <dbReference type="EMBL" id="BAH31376.1"/>
    </source>
</evidence>
<gene>
    <name evidence="2" type="ordered locus">RER_06680</name>
</gene>
<dbReference type="EMBL" id="AP008957">
    <property type="protein sequence ID" value="BAH31376.1"/>
    <property type="molecule type" value="Genomic_DNA"/>
</dbReference>
<organism evidence="2 3">
    <name type="scientific">Rhodococcus erythropolis (strain PR4 / NBRC 100887)</name>
    <dbReference type="NCBI Taxonomy" id="234621"/>
    <lineage>
        <taxon>Bacteria</taxon>
        <taxon>Bacillati</taxon>
        <taxon>Actinomycetota</taxon>
        <taxon>Actinomycetes</taxon>
        <taxon>Mycobacteriales</taxon>
        <taxon>Nocardiaceae</taxon>
        <taxon>Rhodococcus</taxon>
        <taxon>Rhodococcus erythropolis group</taxon>
    </lineage>
</organism>
<protein>
    <recommendedName>
        <fullName evidence="4">Carboxypeptidase regulatory-like domain-containing protein</fullName>
    </recommendedName>
</protein>
<dbReference type="KEGG" id="rer:RER_06680"/>
<dbReference type="HOGENOM" id="CLU_882435_0_0_11"/>
<dbReference type="AlphaFoldDB" id="C0ZPP8"/>
<accession>C0ZPP8</accession>
<dbReference type="eggNOG" id="ENOG503265W">
    <property type="taxonomic scope" value="Bacteria"/>
</dbReference>
<evidence type="ECO:0008006" key="4">
    <source>
        <dbReference type="Google" id="ProtNLM"/>
    </source>
</evidence>
<reference evidence="3" key="1">
    <citation type="submission" date="2005-03" db="EMBL/GenBank/DDBJ databases">
        <title>Comparison of the complete genome sequences of Rhodococcus erythropolis PR4 and Rhodococcus opacus B4.</title>
        <authorList>
            <person name="Takarada H."/>
            <person name="Sekine M."/>
            <person name="Hosoyama A."/>
            <person name="Yamada R."/>
            <person name="Fujisawa T."/>
            <person name="Omata S."/>
            <person name="Shimizu A."/>
            <person name="Tsukatani N."/>
            <person name="Tanikawa S."/>
            <person name="Fujita N."/>
            <person name="Harayama S."/>
        </authorList>
    </citation>
    <scope>NUCLEOTIDE SEQUENCE [LARGE SCALE GENOMIC DNA]</scope>
    <source>
        <strain evidence="3">PR4 / NBRC 100887</strain>
    </source>
</reference>
<feature type="transmembrane region" description="Helical" evidence="1">
    <location>
        <begin position="40"/>
        <end position="60"/>
    </location>
</feature>
<dbReference type="SUPFAM" id="SSF117074">
    <property type="entry name" value="Hypothetical protein PA1324"/>
    <property type="match status" value="1"/>
</dbReference>
<dbReference type="Proteomes" id="UP000002204">
    <property type="component" value="Chromosome"/>
</dbReference>
<evidence type="ECO:0000256" key="1">
    <source>
        <dbReference type="SAM" id="Phobius"/>
    </source>
</evidence>
<keyword evidence="1" id="KW-1133">Transmembrane helix</keyword>
<proteinExistence type="predicted"/>
<name>C0ZPP8_RHOE4</name>
<evidence type="ECO:0000313" key="3">
    <source>
        <dbReference type="Proteomes" id="UP000002204"/>
    </source>
</evidence>
<reference evidence="2 3" key="2">
    <citation type="journal article" date="2006" name="Environ. Microbiol.">
        <title>Sequence analysis of three plasmids harboured in Rhodococcus erythropolis strain PR4.</title>
        <authorList>
            <person name="Sekine M."/>
            <person name="Tanikawa S."/>
            <person name="Omata S."/>
            <person name="Saito M."/>
            <person name="Fujisawa T."/>
            <person name="Tsukatani N."/>
            <person name="Tajima T."/>
            <person name="Sekigawa T."/>
            <person name="Kosugi H."/>
            <person name="Matsuo Y."/>
            <person name="Nishiko R."/>
            <person name="Imamura K."/>
            <person name="Ito M."/>
            <person name="Narita H."/>
            <person name="Tago S."/>
            <person name="Fujita N."/>
            <person name="Harayama S."/>
        </authorList>
    </citation>
    <scope>NUCLEOTIDE SEQUENCE [LARGE SCALE GENOMIC DNA]</scope>
    <source>
        <strain evidence="3">PR4 / NBRC 100887</strain>
    </source>
</reference>